<gene>
    <name evidence="8" type="ORF">GCM10011578_036260</name>
</gene>
<accession>A0A918CRG5</accession>
<dbReference type="CDD" id="cd00408">
    <property type="entry name" value="DHDPS-like"/>
    <property type="match status" value="1"/>
</dbReference>
<dbReference type="InterPro" id="IPR002220">
    <property type="entry name" value="DapA-like"/>
</dbReference>
<name>A0A918CRG5_9ACTN</name>
<comment type="caution">
    <text evidence="8">The sequence shown here is derived from an EMBL/GenBank/DDBJ whole genome shotgun (WGS) entry which is preliminary data.</text>
</comment>
<evidence type="ECO:0000256" key="7">
    <source>
        <dbReference type="SAM" id="MobiDB-lite"/>
    </source>
</evidence>
<evidence type="ECO:0000256" key="6">
    <source>
        <dbReference type="PIRSR" id="PIRSR001365-2"/>
    </source>
</evidence>
<dbReference type="GO" id="GO:0044281">
    <property type="term" value="P:small molecule metabolic process"/>
    <property type="evidence" value="ECO:0007669"/>
    <property type="project" value="UniProtKB-ARBA"/>
</dbReference>
<dbReference type="PROSITE" id="PS00666">
    <property type="entry name" value="DHDPS_2"/>
    <property type="match status" value="1"/>
</dbReference>
<dbReference type="PIRSF" id="PIRSF001365">
    <property type="entry name" value="DHDPS"/>
    <property type="match status" value="1"/>
</dbReference>
<sequence length="347" mass="35743">MGGREAPRSGAVPGRRPAVPRGATGHDGTAAERPPGPARAVRSPVDGRALLAGVVVPLVTPMDRPGRPSAPAADLLLGALAAAGTRGLMLFGSNGEGPLLRTAHLGDFAAEMAARWRELVPDGPVLVNITAPGTAEALARAEAVLPAAPDALVLSPPIYFHHRHDEIVTHYAVLAGLGVPVVAYNAPRYASPLTPALLDDLTGLAHLVGVKDSSGDLALFGHALAAARRRPGFGVSQGAERRALDALRLGADGVVLGVANLAPAATVELFRAHREGRAEDALRAQQLLDQVLALHTVRPGVPALKAVLAARGLCPPHAAAPFTPCSDKERQSLLELLAPLDAHLVRA</sequence>
<proteinExistence type="inferred from homology"/>
<dbReference type="Proteomes" id="UP000653411">
    <property type="component" value="Unassembled WGS sequence"/>
</dbReference>
<dbReference type="SMART" id="SM01130">
    <property type="entry name" value="DHDPS"/>
    <property type="match status" value="1"/>
</dbReference>
<evidence type="ECO:0000313" key="9">
    <source>
        <dbReference type="Proteomes" id="UP000653411"/>
    </source>
</evidence>
<evidence type="ECO:0000256" key="5">
    <source>
        <dbReference type="PIRSR" id="PIRSR001365-1"/>
    </source>
</evidence>
<reference evidence="8" key="2">
    <citation type="submission" date="2020-09" db="EMBL/GenBank/DDBJ databases">
        <authorList>
            <person name="Sun Q."/>
            <person name="Zhou Y."/>
        </authorList>
    </citation>
    <scope>NUCLEOTIDE SEQUENCE</scope>
    <source>
        <strain evidence="8">CGMCC 4.7110</strain>
    </source>
</reference>
<dbReference type="Pfam" id="PF00701">
    <property type="entry name" value="DHDPS"/>
    <property type="match status" value="1"/>
</dbReference>
<keyword evidence="2 4" id="KW-0456">Lyase</keyword>
<dbReference type="InterPro" id="IPR013785">
    <property type="entry name" value="Aldolase_TIM"/>
</dbReference>
<dbReference type="AlphaFoldDB" id="A0A918CRG5"/>
<protein>
    <submittedName>
        <fullName evidence="8">Dihydrodipicolinate synthase family protein</fullName>
    </submittedName>
</protein>
<feature type="active site" description="Proton donor/acceptor" evidence="5">
    <location>
        <position position="184"/>
    </location>
</feature>
<keyword evidence="3" id="KW-0704">Schiff base</keyword>
<comment type="similarity">
    <text evidence="1 4">Belongs to the DapA family.</text>
</comment>
<dbReference type="PANTHER" id="PTHR12128">
    <property type="entry name" value="DIHYDRODIPICOLINATE SYNTHASE"/>
    <property type="match status" value="1"/>
</dbReference>
<feature type="active site" description="Schiff-base intermediate with substrate" evidence="5">
    <location>
        <position position="211"/>
    </location>
</feature>
<dbReference type="InterPro" id="IPR020625">
    <property type="entry name" value="Schiff_base-form_aldolases_AS"/>
</dbReference>
<evidence type="ECO:0000313" key="8">
    <source>
        <dbReference type="EMBL" id="GGN10493.1"/>
    </source>
</evidence>
<dbReference type="PANTHER" id="PTHR12128:SF66">
    <property type="entry name" value="4-HYDROXY-2-OXOGLUTARATE ALDOLASE, MITOCHONDRIAL"/>
    <property type="match status" value="1"/>
</dbReference>
<organism evidence="8 9">
    <name type="scientific">Streptomyces fuscichromogenes</name>
    <dbReference type="NCBI Taxonomy" id="1324013"/>
    <lineage>
        <taxon>Bacteria</taxon>
        <taxon>Bacillati</taxon>
        <taxon>Actinomycetota</taxon>
        <taxon>Actinomycetes</taxon>
        <taxon>Kitasatosporales</taxon>
        <taxon>Streptomycetaceae</taxon>
        <taxon>Streptomyces</taxon>
    </lineage>
</organism>
<evidence type="ECO:0000256" key="3">
    <source>
        <dbReference type="ARBA" id="ARBA00023270"/>
    </source>
</evidence>
<evidence type="ECO:0000256" key="2">
    <source>
        <dbReference type="ARBA" id="ARBA00023239"/>
    </source>
</evidence>
<dbReference type="Gene3D" id="3.20.20.70">
    <property type="entry name" value="Aldolase class I"/>
    <property type="match status" value="1"/>
</dbReference>
<keyword evidence="9" id="KW-1185">Reference proteome</keyword>
<dbReference type="EMBL" id="BMML01000007">
    <property type="protein sequence ID" value="GGN10493.1"/>
    <property type="molecule type" value="Genomic_DNA"/>
</dbReference>
<reference evidence="8" key="1">
    <citation type="journal article" date="2014" name="Int. J. Syst. Evol. Microbiol.">
        <title>Complete genome sequence of Corynebacterium casei LMG S-19264T (=DSM 44701T), isolated from a smear-ripened cheese.</title>
        <authorList>
            <consortium name="US DOE Joint Genome Institute (JGI-PGF)"/>
            <person name="Walter F."/>
            <person name="Albersmeier A."/>
            <person name="Kalinowski J."/>
            <person name="Ruckert C."/>
        </authorList>
    </citation>
    <scope>NUCLEOTIDE SEQUENCE</scope>
    <source>
        <strain evidence="8">CGMCC 4.7110</strain>
    </source>
</reference>
<evidence type="ECO:0000256" key="4">
    <source>
        <dbReference type="PIRNR" id="PIRNR001365"/>
    </source>
</evidence>
<feature type="binding site" evidence="6">
    <location>
        <position position="255"/>
    </location>
    <ligand>
        <name>pyruvate</name>
        <dbReference type="ChEBI" id="CHEBI:15361"/>
    </ligand>
</feature>
<dbReference type="SUPFAM" id="SSF51569">
    <property type="entry name" value="Aldolase"/>
    <property type="match status" value="1"/>
</dbReference>
<evidence type="ECO:0000256" key="1">
    <source>
        <dbReference type="ARBA" id="ARBA00007592"/>
    </source>
</evidence>
<feature type="region of interest" description="Disordered" evidence="7">
    <location>
        <begin position="1"/>
        <end position="44"/>
    </location>
</feature>
<dbReference type="PRINTS" id="PR00146">
    <property type="entry name" value="DHPICSNTHASE"/>
</dbReference>
<dbReference type="GO" id="GO:0008840">
    <property type="term" value="F:4-hydroxy-tetrahydrodipicolinate synthase activity"/>
    <property type="evidence" value="ECO:0007669"/>
    <property type="project" value="TreeGrafter"/>
</dbReference>